<comment type="cofactor">
    <cofactor evidence="3">
        <name>FMN</name>
        <dbReference type="ChEBI" id="CHEBI:58210"/>
    </cofactor>
    <text evidence="3">Binds 1 FMN per subunit.</text>
</comment>
<comment type="pathway">
    <text evidence="3 4">Cofactor biosynthesis; coenzyme A biosynthesis; CoA from (R)-pantothenate: step 2/5.</text>
</comment>
<keyword evidence="3" id="KW-0460">Magnesium</keyword>
<dbReference type="GO" id="GO:0010181">
    <property type="term" value="F:FMN binding"/>
    <property type="evidence" value="ECO:0007669"/>
    <property type="project" value="UniProtKB-UniRule"/>
</dbReference>
<keyword evidence="3 4" id="KW-0285">Flavoprotein</keyword>
<keyword evidence="3 4" id="KW-0436">Ligase</keyword>
<keyword evidence="3" id="KW-0479">Metal-binding</keyword>
<feature type="binding site" evidence="3">
    <location>
        <position position="335"/>
    </location>
    <ligand>
        <name>CTP</name>
        <dbReference type="ChEBI" id="CHEBI:37563"/>
    </ligand>
</feature>
<evidence type="ECO:0000259" key="6">
    <source>
        <dbReference type="Pfam" id="PF04127"/>
    </source>
</evidence>
<comment type="catalytic activity">
    <reaction evidence="3 4">
        <text>N-[(R)-4-phosphopantothenoyl]-L-cysteine + H(+) = (R)-4'-phosphopantetheine + CO2</text>
        <dbReference type="Rhea" id="RHEA:16793"/>
        <dbReference type="ChEBI" id="CHEBI:15378"/>
        <dbReference type="ChEBI" id="CHEBI:16526"/>
        <dbReference type="ChEBI" id="CHEBI:59458"/>
        <dbReference type="ChEBI" id="CHEBI:61723"/>
        <dbReference type="EC" id="4.1.1.36"/>
    </reaction>
</comment>
<comment type="function">
    <text evidence="4">Catalyzes two steps in the biosynthesis of coenzyme A. In the first step cysteine is conjugated to 4'-phosphopantothenate to form 4-phosphopantothenoylcysteine, in the latter compound is decarboxylated to form 4'-phosphopantotheine.</text>
</comment>
<dbReference type="GO" id="GO:0046872">
    <property type="term" value="F:metal ion binding"/>
    <property type="evidence" value="ECO:0007669"/>
    <property type="project" value="UniProtKB-KW"/>
</dbReference>
<dbReference type="SUPFAM" id="SSF102645">
    <property type="entry name" value="CoaB-like"/>
    <property type="match status" value="1"/>
</dbReference>
<organism evidence="7 8">
    <name type="scientific">Sinobaca qinghaiensis</name>
    <dbReference type="NCBI Taxonomy" id="342944"/>
    <lineage>
        <taxon>Bacteria</taxon>
        <taxon>Bacillati</taxon>
        <taxon>Bacillota</taxon>
        <taxon>Bacilli</taxon>
        <taxon>Bacillales</taxon>
        <taxon>Sporolactobacillaceae</taxon>
        <taxon>Sinobaca</taxon>
    </lineage>
</organism>
<dbReference type="PANTHER" id="PTHR14359">
    <property type="entry name" value="HOMO-OLIGOMERIC FLAVIN CONTAINING CYS DECARBOXYLASE FAMILY"/>
    <property type="match status" value="1"/>
</dbReference>
<evidence type="ECO:0000256" key="1">
    <source>
        <dbReference type="ARBA" id="ARBA00022793"/>
    </source>
</evidence>
<evidence type="ECO:0000313" key="7">
    <source>
        <dbReference type="EMBL" id="RKD75420.1"/>
    </source>
</evidence>
<dbReference type="Proteomes" id="UP000285120">
    <property type="component" value="Unassembled WGS sequence"/>
</dbReference>
<keyword evidence="2 3" id="KW-0456">Lyase</keyword>
<gene>
    <name evidence="3" type="primary">coaBC</name>
    <name evidence="7" type="ORF">ATL39_1119</name>
</gene>
<keyword evidence="1 3" id="KW-0210">Decarboxylase</keyword>
<dbReference type="GO" id="GO:0071513">
    <property type="term" value="C:phosphopantothenoylcysteine decarboxylase complex"/>
    <property type="evidence" value="ECO:0007669"/>
    <property type="project" value="TreeGrafter"/>
</dbReference>
<dbReference type="InterPro" id="IPR005252">
    <property type="entry name" value="CoaBC"/>
</dbReference>
<evidence type="ECO:0000313" key="8">
    <source>
        <dbReference type="Proteomes" id="UP000285120"/>
    </source>
</evidence>
<dbReference type="NCBIfam" id="TIGR00521">
    <property type="entry name" value="coaBC_dfp"/>
    <property type="match status" value="1"/>
</dbReference>
<dbReference type="InterPro" id="IPR035929">
    <property type="entry name" value="CoaB-like_sf"/>
</dbReference>
<dbReference type="PANTHER" id="PTHR14359:SF6">
    <property type="entry name" value="PHOSPHOPANTOTHENOYLCYSTEINE DECARBOXYLASE"/>
    <property type="match status" value="1"/>
</dbReference>
<dbReference type="AlphaFoldDB" id="A0A419V624"/>
<dbReference type="OrthoDB" id="9802554at2"/>
<proteinExistence type="inferred from homology"/>
<dbReference type="GO" id="GO:0015937">
    <property type="term" value="P:coenzyme A biosynthetic process"/>
    <property type="evidence" value="ECO:0007669"/>
    <property type="project" value="UniProtKB-UniRule"/>
</dbReference>
<dbReference type="InterPro" id="IPR036551">
    <property type="entry name" value="Flavin_trans-like"/>
</dbReference>
<dbReference type="GO" id="GO:0015941">
    <property type="term" value="P:pantothenate catabolic process"/>
    <property type="evidence" value="ECO:0007669"/>
    <property type="project" value="InterPro"/>
</dbReference>
<comment type="pathway">
    <text evidence="3 4">Cofactor biosynthesis; coenzyme A biosynthesis; CoA from (R)-pantothenate: step 3/5.</text>
</comment>
<comment type="caution">
    <text evidence="7">The sequence shown here is derived from an EMBL/GenBank/DDBJ whole genome shotgun (WGS) entry which is preliminary data.</text>
</comment>
<feature type="binding site" evidence="3">
    <location>
        <position position="277"/>
    </location>
    <ligand>
        <name>CTP</name>
        <dbReference type="ChEBI" id="CHEBI:37563"/>
    </ligand>
</feature>
<dbReference type="UniPathway" id="UPA00241">
    <property type="reaction ID" value="UER00353"/>
</dbReference>
<keyword evidence="8" id="KW-1185">Reference proteome</keyword>
<evidence type="ECO:0000256" key="4">
    <source>
        <dbReference type="RuleBase" id="RU364078"/>
    </source>
</evidence>
<dbReference type="Gene3D" id="3.40.50.1950">
    <property type="entry name" value="Flavin prenyltransferase-like"/>
    <property type="match status" value="1"/>
</dbReference>
<dbReference type="EMBL" id="RAPK01000007">
    <property type="protein sequence ID" value="RKD75420.1"/>
    <property type="molecule type" value="Genomic_DNA"/>
</dbReference>
<feature type="domain" description="Flavoprotein" evidence="5">
    <location>
        <begin position="4"/>
        <end position="173"/>
    </location>
</feature>
<dbReference type="EC" id="6.3.2.5" evidence="3"/>
<sequence>MQGKNIVLAVSGGIAAFKAAALASRLKQSGAHVKVMMTDHAQEFVTPLTFQALTRERVYTDTFAEKEPEVVAHIDIADWADIFIIAPATSNILGKLANGIADDMVTTTALATKASMYAVPAMNVNMYNHPAVQRSMNQLKQDGYRFVEPGEGYLACGWIGKGRMAEPEDIIGFLSHQEKAKKALAGRRVLVTAGPTHEYIDPVRVLTNPSSGKMGFAFARAAADMGAEVTLVAGPVKLETPPGVKRVDVISAADMHHEVMAAAGSQDVVVKAAAVSDYRAKERLAHKEKKTDGTHQIEMERTTDILQELGTLAEKPFLIGFAAESENVESYAQEKLQRKNADMIVANNIASEGTGFNADTNEVFVVQKEKPLVHIPLQSKQAIAETILAMTVDQLEDADKK</sequence>
<feature type="binding site" evidence="3">
    <location>
        <position position="321"/>
    </location>
    <ligand>
        <name>CTP</name>
        <dbReference type="ChEBI" id="CHEBI:37563"/>
    </ligand>
</feature>
<comment type="function">
    <text evidence="3">Catalyzes two sequential steps in the biosynthesis of coenzyme A. In the first step cysteine is conjugated to 4'-phosphopantothenate to form 4-phosphopantothenoylcysteine. In the second step the latter compound is decarboxylated to form 4'-phosphopantotheine.</text>
</comment>
<feature type="binding site" evidence="3">
    <location>
        <position position="339"/>
    </location>
    <ligand>
        <name>CTP</name>
        <dbReference type="ChEBI" id="CHEBI:37563"/>
    </ligand>
</feature>
<keyword evidence="3 4" id="KW-0288">FMN</keyword>
<comment type="catalytic activity">
    <reaction evidence="3 4">
        <text>(R)-4'-phosphopantothenate + L-cysteine + CTP = N-[(R)-4-phosphopantothenoyl]-L-cysteine + CMP + diphosphate + H(+)</text>
        <dbReference type="Rhea" id="RHEA:19397"/>
        <dbReference type="ChEBI" id="CHEBI:10986"/>
        <dbReference type="ChEBI" id="CHEBI:15378"/>
        <dbReference type="ChEBI" id="CHEBI:33019"/>
        <dbReference type="ChEBI" id="CHEBI:35235"/>
        <dbReference type="ChEBI" id="CHEBI:37563"/>
        <dbReference type="ChEBI" id="CHEBI:59458"/>
        <dbReference type="ChEBI" id="CHEBI:60377"/>
        <dbReference type="EC" id="6.3.2.5"/>
    </reaction>
</comment>
<comment type="similarity">
    <text evidence="3 4">In the N-terminal section; belongs to the HFCD (homo-oligomeric flavin containing Cys decarboxylase) superfamily.</text>
</comment>
<accession>A0A419V624</accession>
<evidence type="ECO:0000256" key="2">
    <source>
        <dbReference type="ARBA" id="ARBA00023239"/>
    </source>
</evidence>
<dbReference type="Gene3D" id="3.40.50.10300">
    <property type="entry name" value="CoaB-like"/>
    <property type="match status" value="1"/>
</dbReference>
<comment type="similarity">
    <text evidence="3 4">In the C-terminal section; belongs to the PPC synthetase family.</text>
</comment>
<comment type="caution">
    <text evidence="3">Lacks conserved residue(s) required for the propagation of feature annotation.</text>
</comment>
<feature type="domain" description="DNA/pantothenate metabolism flavoprotein C-terminal" evidence="6">
    <location>
        <begin position="184"/>
        <end position="390"/>
    </location>
</feature>
<protein>
    <recommendedName>
        <fullName evidence="3">Coenzyme A biosynthesis bifunctional protein CoaBC</fullName>
    </recommendedName>
    <alternativeName>
        <fullName evidence="3">DNA/pantothenate metabolism flavoprotein</fullName>
    </alternativeName>
    <alternativeName>
        <fullName evidence="3">Phosphopantothenoylcysteine synthetase/decarboxylase</fullName>
        <shortName evidence="3">PPCS-PPCDC</shortName>
    </alternativeName>
    <domain>
        <recommendedName>
            <fullName evidence="3">Phosphopantothenoylcysteine decarboxylase</fullName>
            <shortName evidence="3">PPC decarboxylase</shortName>
            <shortName evidence="3">PPC-DC</shortName>
            <ecNumber evidence="3">4.1.1.36</ecNumber>
        </recommendedName>
        <alternativeName>
            <fullName evidence="3">CoaC</fullName>
        </alternativeName>
    </domain>
    <domain>
        <recommendedName>
            <fullName evidence="3">Phosphopantothenate--cysteine ligase</fullName>
            <ecNumber evidence="3">6.3.2.5</ecNumber>
        </recommendedName>
        <alternativeName>
            <fullName evidence="3">CoaB</fullName>
        </alternativeName>
        <alternativeName>
            <fullName evidence="3">Phosphopantothenoylcysteine synthetase</fullName>
            <shortName evidence="3">PPC synthetase</shortName>
            <shortName evidence="3">PPC-S</shortName>
        </alternativeName>
    </domain>
</protein>
<dbReference type="SUPFAM" id="SSF52507">
    <property type="entry name" value="Homo-oligomeric flavin-containing Cys decarboxylases, HFCD"/>
    <property type="match status" value="1"/>
</dbReference>
<feature type="binding site" evidence="3">
    <location>
        <position position="287"/>
    </location>
    <ligand>
        <name>CTP</name>
        <dbReference type="ChEBI" id="CHEBI:37563"/>
    </ligand>
</feature>
<feature type="active site" description="Proton donor" evidence="3">
    <location>
        <position position="156"/>
    </location>
</feature>
<keyword evidence="3" id="KW-0511">Multifunctional enzyme</keyword>
<dbReference type="InterPro" id="IPR007085">
    <property type="entry name" value="DNA/pantothenate-metab_flavo_C"/>
</dbReference>
<evidence type="ECO:0000259" key="5">
    <source>
        <dbReference type="Pfam" id="PF02441"/>
    </source>
</evidence>
<name>A0A419V624_9BACL</name>
<dbReference type="GO" id="GO:0004633">
    <property type="term" value="F:phosphopantothenoylcysteine decarboxylase activity"/>
    <property type="evidence" value="ECO:0007669"/>
    <property type="project" value="UniProtKB-UniRule"/>
</dbReference>
<comment type="cofactor">
    <cofactor evidence="3">
        <name>Mg(2+)</name>
        <dbReference type="ChEBI" id="CHEBI:18420"/>
    </cofactor>
</comment>
<dbReference type="Pfam" id="PF02441">
    <property type="entry name" value="Flavoprotein"/>
    <property type="match status" value="1"/>
</dbReference>
<feature type="region of interest" description="Phosphopantothenate--cysteine ligase" evidence="3">
    <location>
        <begin position="189"/>
        <end position="401"/>
    </location>
</feature>
<dbReference type="HAMAP" id="MF_02225">
    <property type="entry name" value="CoaBC"/>
    <property type="match status" value="1"/>
</dbReference>
<feature type="region of interest" description="Phosphopantothenoylcysteine decarboxylase" evidence="3">
    <location>
        <begin position="1"/>
        <end position="188"/>
    </location>
</feature>
<dbReference type="Pfam" id="PF04127">
    <property type="entry name" value="DFP"/>
    <property type="match status" value="1"/>
</dbReference>
<dbReference type="GO" id="GO:0004632">
    <property type="term" value="F:phosphopantothenate--cysteine ligase activity"/>
    <property type="evidence" value="ECO:0007669"/>
    <property type="project" value="UniProtKB-UniRule"/>
</dbReference>
<dbReference type="RefSeq" id="WP_120192299.1">
    <property type="nucleotide sequence ID" value="NZ_RAPK01000007.1"/>
</dbReference>
<dbReference type="EC" id="4.1.1.36" evidence="3"/>
<reference evidence="7 8" key="1">
    <citation type="submission" date="2018-09" db="EMBL/GenBank/DDBJ databases">
        <title>Genomic Encyclopedia of Archaeal and Bacterial Type Strains, Phase II (KMG-II): from individual species to whole genera.</title>
        <authorList>
            <person name="Goeker M."/>
        </authorList>
    </citation>
    <scope>NUCLEOTIDE SEQUENCE [LARGE SCALE GENOMIC DNA]</scope>
    <source>
        <strain evidence="7 8">DSM 17008</strain>
    </source>
</reference>
<dbReference type="InterPro" id="IPR003382">
    <property type="entry name" value="Flavoprotein"/>
</dbReference>
<evidence type="ECO:0000256" key="3">
    <source>
        <dbReference type="HAMAP-Rule" id="MF_02225"/>
    </source>
</evidence>